<gene>
    <name evidence="9" type="ORF">E3Q03_00845</name>
    <name evidence="8" type="ORF">E3Q22_00933</name>
</gene>
<dbReference type="GO" id="GO:0005975">
    <property type="term" value="P:carbohydrate metabolic process"/>
    <property type="evidence" value="ECO:0007669"/>
    <property type="project" value="InterPro"/>
</dbReference>
<evidence type="ECO:0000256" key="6">
    <source>
        <dbReference type="SAM" id="MobiDB-lite"/>
    </source>
</evidence>
<proteinExistence type="inferred from homology"/>
<dbReference type="FunFam" id="3.40.50.1360:FF:000005">
    <property type="entry name" value="6-phosphogluconolactonase"/>
    <property type="match status" value="1"/>
</dbReference>
<dbReference type="InterPro" id="IPR037171">
    <property type="entry name" value="NagB/RpiA_transferase-like"/>
</dbReference>
<dbReference type="Gene3D" id="3.40.50.1360">
    <property type="match status" value="1"/>
</dbReference>
<protein>
    <recommendedName>
        <fullName evidence="4">6-phosphogluconolactonase</fullName>
        <ecNumber evidence="4">3.1.1.31</ecNumber>
    </recommendedName>
</protein>
<dbReference type="NCBIfam" id="TIGR01198">
    <property type="entry name" value="pgl"/>
    <property type="match status" value="1"/>
</dbReference>
<dbReference type="InterPro" id="IPR005900">
    <property type="entry name" value="6-phosphogluconolactonase_DevB"/>
</dbReference>
<sequence length="399" mass="44506">MTSLPLQTPHPPVLHSLADSNELIEAVAKFVVKAQNEAIEKRDKFTIALSGGSMPKNLTGLLKRDDVKWDKWEVFLADERVVPLDHPESNFKAIYEELFSKTPVNISQIHALNPDHEAIKKFHPDSAPSAKEIESNEDLQDILEDVADEYEKKLVNAFAAREAARFPTFDLILLGMGPDGHTGSLFPGHPVSKESERWIAYVYDSPKPPPVRITLTFPVINHAYRVAFIAAGEGKQDTLEQILDNPSGDLPCARVRPAPPGKVYCNNEQDNKNGKLSTKESQEWPKLTRIGYWHATHGNWCSGICIKQLGPEKKAEKSFMPQGKNFGIKDSLKEQVRSDEASNAQFAKEEARRREKENAIASAIAARSHARRPSGPADPSEVYKAFAPPTPPRSFFRSE</sequence>
<feature type="compositionally biased region" description="Basic and acidic residues" evidence="6">
    <location>
        <begin position="347"/>
        <end position="358"/>
    </location>
</feature>
<dbReference type="Pfam" id="PF01182">
    <property type="entry name" value="Glucosamine_iso"/>
    <property type="match status" value="1"/>
</dbReference>
<dbReference type="InterPro" id="IPR006148">
    <property type="entry name" value="Glc/Gal-6P_isomerase"/>
</dbReference>
<evidence type="ECO:0000313" key="9">
    <source>
        <dbReference type="EMBL" id="TIC70806.1"/>
    </source>
</evidence>
<dbReference type="EMBL" id="SPRV01000005">
    <property type="protein sequence ID" value="TIC70806.1"/>
    <property type="molecule type" value="Genomic_DNA"/>
</dbReference>
<comment type="caution">
    <text evidence="8">The sequence shown here is derived from an EMBL/GenBank/DDBJ whole genome shotgun (WGS) entry which is preliminary data.</text>
</comment>
<comment type="catalytic activity">
    <reaction evidence="1">
        <text>6-phospho-D-glucono-1,5-lactone + H2O = 6-phospho-D-gluconate + H(+)</text>
        <dbReference type="Rhea" id="RHEA:12556"/>
        <dbReference type="ChEBI" id="CHEBI:15377"/>
        <dbReference type="ChEBI" id="CHEBI:15378"/>
        <dbReference type="ChEBI" id="CHEBI:57955"/>
        <dbReference type="ChEBI" id="CHEBI:58759"/>
        <dbReference type="EC" id="3.1.1.31"/>
    </reaction>
</comment>
<dbReference type="EC" id="3.1.1.31" evidence="4"/>
<dbReference type="OrthoDB" id="432544at2759"/>
<comment type="similarity">
    <text evidence="3">Belongs to the glucosamine/galactosamine-6-phosphate isomerase family. 6-phosphogluconolactonase subfamily.</text>
</comment>
<feature type="region of interest" description="Disordered" evidence="6">
    <location>
        <begin position="340"/>
        <end position="399"/>
    </location>
</feature>
<evidence type="ECO:0000256" key="3">
    <source>
        <dbReference type="ARBA" id="ARBA00010662"/>
    </source>
</evidence>
<dbReference type="GO" id="GO:0006098">
    <property type="term" value="P:pentose-phosphate shunt"/>
    <property type="evidence" value="ECO:0007669"/>
    <property type="project" value="InterPro"/>
</dbReference>
<dbReference type="AlphaFoldDB" id="A0A4T0LVI5"/>
<organism evidence="8 11">
    <name type="scientific">Wallemia mellicola</name>
    <dbReference type="NCBI Taxonomy" id="1708541"/>
    <lineage>
        <taxon>Eukaryota</taxon>
        <taxon>Fungi</taxon>
        <taxon>Dikarya</taxon>
        <taxon>Basidiomycota</taxon>
        <taxon>Wallemiomycotina</taxon>
        <taxon>Wallemiomycetes</taxon>
        <taxon>Wallemiales</taxon>
        <taxon>Wallemiaceae</taxon>
        <taxon>Wallemia</taxon>
    </lineage>
</organism>
<accession>A0A4T0LVI5</accession>
<dbReference type="GO" id="GO:0017057">
    <property type="term" value="F:6-phosphogluconolactonase activity"/>
    <property type="evidence" value="ECO:0007669"/>
    <property type="project" value="UniProtKB-EC"/>
</dbReference>
<evidence type="ECO:0000256" key="1">
    <source>
        <dbReference type="ARBA" id="ARBA00000832"/>
    </source>
</evidence>
<dbReference type="PANTHER" id="PTHR11054">
    <property type="entry name" value="6-PHOSPHOGLUCONOLACTONASE"/>
    <property type="match status" value="1"/>
</dbReference>
<keyword evidence="5" id="KW-0378">Hydrolase</keyword>
<feature type="domain" description="Glucosamine/galactosamine-6-phosphate isomerase" evidence="7">
    <location>
        <begin position="19"/>
        <end position="258"/>
    </location>
</feature>
<evidence type="ECO:0000256" key="2">
    <source>
        <dbReference type="ARBA" id="ARBA00004961"/>
    </source>
</evidence>
<evidence type="ECO:0000313" key="8">
    <source>
        <dbReference type="EMBL" id="TIB81587.1"/>
    </source>
</evidence>
<comment type="pathway">
    <text evidence="2">Carbohydrate degradation; pentose phosphate pathway; D-ribulose 5-phosphate from D-glucose 6-phosphate (oxidative stage): step 2/3.</text>
</comment>
<dbReference type="Proteomes" id="UP000305362">
    <property type="component" value="Unassembled WGS sequence"/>
</dbReference>
<evidence type="ECO:0000259" key="7">
    <source>
        <dbReference type="Pfam" id="PF01182"/>
    </source>
</evidence>
<reference evidence="10 11" key="1">
    <citation type="submission" date="2019-03" db="EMBL/GenBank/DDBJ databases">
        <title>Sequencing 25 genomes of Wallemia mellicola.</title>
        <authorList>
            <person name="Gostincar C."/>
        </authorList>
    </citation>
    <scope>NUCLEOTIDE SEQUENCE [LARGE SCALE GENOMIC DNA]</scope>
    <source>
        <strain evidence="9 10">EXF-1277</strain>
        <strain evidence="8 11">EXF-6152</strain>
    </source>
</reference>
<evidence type="ECO:0000313" key="11">
    <source>
        <dbReference type="Proteomes" id="UP000310685"/>
    </source>
</evidence>
<evidence type="ECO:0000256" key="5">
    <source>
        <dbReference type="ARBA" id="ARBA00022801"/>
    </source>
</evidence>
<dbReference type="InterPro" id="IPR039104">
    <property type="entry name" value="6PGL"/>
</dbReference>
<name>A0A4T0LVI5_9BASI</name>
<evidence type="ECO:0000313" key="10">
    <source>
        <dbReference type="Proteomes" id="UP000305362"/>
    </source>
</evidence>
<dbReference type="Proteomes" id="UP000310685">
    <property type="component" value="Unassembled WGS sequence"/>
</dbReference>
<dbReference type="CDD" id="cd01400">
    <property type="entry name" value="6PGL"/>
    <property type="match status" value="1"/>
</dbReference>
<dbReference type="EMBL" id="SPRC01000006">
    <property type="protein sequence ID" value="TIB81587.1"/>
    <property type="molecule type" value="Genomic_DNA"/>
</dbReference>
<evidence type="ECO:0000256" key="4">
    <source>
        <dbReference type="ARBA" id="ARBA00013198"/>
    </source>
</evidence>
<dbReference type="PANTHER" id="PTHR11054:SF0">
    <property type="entry name" value="6-PHOSPHOGLUCONOLACTONASE"/>
    <property type="match status" value="1"/>
</dbReference>
<dbReference type="SUPFAM" id="SSF100950">
    <property type="entry name" value="NagB/RpiA/CoA transferase-like"/>
    <property type="match status" value="1"/>
</dbReference>